<evidence type="ECO:0000313" key="2">
    <source>
        <dbReference type="EMBL" id="PEH74450.1"/>
    </source>
</evidence>
<organism evidence="2 3">
    <name type="scientific">Edwardsiella tarda</name>
    <dbReference type="NCBI Taxonomy" id="636"/>
    <lineage>
        <taxon>Bacteria</taxon>
        <taxon>Pseudomonadati</taxon>
        <taxon>Pseudomonadota</taxon>
        <taxon>Gammaproteobacteria</taxon>
        <taxon>Enterobacterales</taxon>
        <taxon>Hafniaceae</taxon>
        <taxon>Edwardsiella</taxon>
    </lineage>
</organism>
<reference evidence="3" key="1">
    <citation type="submission" date="2017-09" db="EMBL/GenBank/DDBJ databases">
        <title>FDA dAtabase for Regulatory Grade micrObial Sequences (FDA-ARGOS): Supporting development and validation of Infectious Disease Dx tests.</title>
        <authorList>
            <person name="Goldberg B."/>
            <person name="Campos J."/>
            <person name="Tallon L."/>
            <person name="Sadzewicz L."/>
            <person name="Ott S."/>
            <person name="Zhao X."/>
            <person name="Nagaraj S."/>
            <person name="Vavikolanu K."/>
            <person name="Aluvathingal J."/>
            <person name="Nadendla S."/>
            <person name="Geyer C."/>
            <person name="Sichtig H."/>
        </authorList>
    </citation>
    <scope>NUCLEOTIDE SEQUENCE [LARGE SCALE GENOMIC DNA]</scope>
    <source>
        <strain evidence="3">FDAARGOS_370</strain>
    </source>
</reference>
<feature type="transmembrane region" description="Helical" evidence="1">
    <location>
        <begin position="77"/>
        <end position="98"/>
    </location>
</feature>
<accession>A0A2A7U7Y4</accession>
<feature type="transmembrane region" description="Helical" evidence="1">
    <location>
        <begin position="20"/>
        <end position="43"/>
    </location>
</feature>
<gene>
    <name evidence="2" type="ORF">CRM76_00190</name>
</gene>
<name>A0A2A7U7Y4_EDWTA</name>
<sequence length="99" mass="11142">MAISSTSLTLVSPFDSEQLIIGILVFFCTMVLVFLWMIMRAVLFLQIARRAEKVDISVHGLTTHDILAFRMKARNHLIIAIPSLLLCLVLAFACLFIAY</sequence>
<dbReference type="EMBL" id="PDDV01000001">
    <property type="protein sequence ID" value="PEH74450.1"/>
    <property type="molecule type" value="Genomic_DNA"/>
</dbReference>
<evidence type="ECO:0000313" key="3">
    <source>
        <dbReference type="Proteomes" id="UP000219788"/>
    </source>
</evidence>
<keyword evidence="1" id="KW-0472">Membrane</keyword>
<protein>
    <submittedName>
        <fullName evidence="2">Uncharacterized protein</fullName>
    </submittedName>
</protein>
<dbReference type="AlphaFoldDB" id="A0A2A7U7Y4"/>
<comment type="caution">
    <text evidence="2">The sequence shown here is derived from an EMBL/GenBank/DDBJ whole genome shotgun (WGS) entry which is preliminary data.</text>
</comment>
<dbReference type="Proteomes" id="UP000219788">
    <property type="component" value="Unassembled WGS sequence"/>
</dbReference>
<evidence type="ECO:0000256" key="1">
    <source>
        <dbReference type="SAM" id="Phobius"/>
    </source>
</evidence>
<keyword evidence="1" id="KW-0812">Transmembrane</keyword>
<proteinExistence type="predicted"/>
<keyword evidence="1" id="KW-1133">Transmembrane helix</keyword>